<comment type="caution">
    <text evidence="1">The sequence shown here is derived from an EMBL/GenBank/DDBJ whole genome shotgun (WGS) entry which is preliminary data.</text>
</comment>
<keyword evidence="2" id="KW-1185">Reference proteome</keyword>
<evidence type="ECO:0000313" key="2">
    <source>
        <dbReference type="Proteomes" id="UP000630142"/>
    </source>
</evidence>
<dbReference type="AlphaFoldDB" id="A0A8J3GJ16"/>
<sequence length="95" mass="10679">MMLKVALDAERDFASGDLELRPLMQFGGTENMIVFHIGNDRCTFTKAAIRIGGDKAFRRSTIEPVMPAFAIQTQQMLLEPATIRRPQLAYHARKG</sequence>
<dbReference type="EMBL" id="BMZQ01000001">
    <property type="protein sequence ID" value="GHD10284.1"/>
    <property type="molecule type" value="Genomic_DNA"/>
</dbReference>
<accession>A0A8J3GJ16</accession>
<protein>
    <submittedName>
        <fullName evidence="1">Uncharacterized protein</fullName>
    </submittedName>
</protein>
<gene>
    <name evidence="1" type="ORF">GCM10016234_11990</name>
</gene>
<organism evidence="1 2">
    <name type="scientific">Tianweitania populi</name>
    <dbReference type="NCBI Taxonomy" id="1607949"/>
    <lineage>
        <taxon>Bacteria</taxon>
        <taxon>Pseudomonadati</taxon>
        <taxon>Pseudomonadota</taxon>
        <taxon>Alphaproteobacteria</taxon>
        <taxon>Hyphomicrobiales</taxon>
        <taxon>Phyllobacteriaceae</taxon>
        <taxon>Tianweitania</taxon>
    </lineage>
</organism>
<reference evidence="1" key="1">
    <citation type="journal article" date="2014" name="Int. J. Syst. Evol. Microbiol.">
        <title>Complete genome sequence of Corynebacterium casei LMG S-19264T (=DSM 44701T), isolated from a smear-ripened cheese.</title>
        <authorList>
            <consortium name="US DOE Joint Genome Institute (JGI-PGF)"/>
            <person name="Walter F."/>
            <person name="Albersmeier A."/>
            <person name="Kalinowski J."/>
            <person name="Ruckert C."/>
        </authorList>
    </citation>
    <scope>NUCLEOTIDE SEQUENCE</scope>
    <source>
        <strain evidence="1">KCTC 42249</strain>
    </source>
</reference>
<dbReference type="Proteomes" id="UP000630142">
    <property type="component" value="Unassembled WGS sequence"/>
</dbReference>
<evidence type="ECO:0000313" key="1">
    <source>
        <dbReference type="EMBL" id="GHD10284.1"/>
    </source>
</evidence>
<name>A0A8J3GJ16_9HYPH</name>
<reference evidence="1" key="2">
    <citation type="submission" date="2020-09" db="EMBL/GenBank/DDBJ databases">
        <authorList>
            <person name="Sun Q."/>
            <person name="Kim S."/>
        </authorList>
    </citation>
    <scope>NUCLEOTIDE SEQUENCE</scope>
    <source>
        <strain evidence="1">KCTC 42249</strain>
    </source>
</reference>
<proteinExistence type="predicted"/>